<dbReference type="Pfam" id="PF02494">
    <property type="entry name" value="HYR"/>
    <property type="match status" value="1"/>
</dbReference>
<protein>
    <submittedName>
        <fullName evidence="3">HYR domain-containing protein</fullName>
    </submittedName>
</protein>
<name>A0A4Y8AMV1_9FLAO</name>
<accession>A0A4Y8AMV1</accession>
<evidence type="ECO:0000259" key="2">
    <source>
        <dbReference type="PROSITE" id="PS50825"/>
    </source>
</evidence>
<reference evidence="3 4" key="1">
    <citation type="journal article" date="2011" name="J. Microbiol.">
        <title>Gramella jeungdoensis sp. nov., isolated from a solar saltern in Korea.</title>
        <authorList>
            <person name="Joung Y."/>
            <person name="Kim H."/>
            <person name="Jang T."/>
            <person name="Ahn T.S."/>
            <person name="Joh K."/>
        </authorList>
    </citation>
    <scope>NUCLEOTIDE SEQUENCE [LARGE SCALE GENOMIC DNA]</scope>
    <source>
        <strain evidence="3 4">KCTC 23123</strain>
    </source>
</reference>
<feature type="domain" description="HYR" evidence="2">
    <location>
        <begin position="74"/>
        <end position="158"/>
    </location>
</feature>
<proteinExistence type="predicted"/>
<dbReference type="OrthoDB" id="9805017at2"/>
<dbReference type="InterPro" id="IPR003410">
    <property type="entry name" value="HYR_dom"/>
</dbReference>
<sequence>MFKKLLNLKIYILLFLLFIRVNASLYANSSEQINYVELNPALEQELDNPLLHLDEYFEKIIKSDLILELNDVKILEKVDFDKVCPIDVIVSSDPGACGAVVNYTPPTPTASSGNTINQIAGLPSGSTFPVGTITNTFQELDSGSIVVNICSFTITVNDTQAPTASNPAAINVQCLGDVPAVDIAVVDDAADNCGTA</sequence>
<evidence type="ECO:0000313" key="3">
    <source>
        <dbReference type="EMBL" id="TEW71455.1"/>
    </source>
</evidence>
<gene>
    <name evidence="3" type="ORF">E2488_15620</name>
</gene>
<organism evidence="3 4">
    <name type="scientific">Gramella jeungdoensis</name>
    <dbReference type="NCBI Taxonomy" id="708091"/>
    <lineage>
        <taxon>Bacteria</taxon>
        <taxon>Pseudomonadati</taxon>
        <taxon>Bacteroidota</taxon>
        <taxon>Flavobacteriia</taxon>
        <taxon>Flavobacteriales</taxon>
        <taxon>Flavobacteriaceae</taxon>
        <taxon>Christiangramia</taxon>
    </lineage>
</organism>
<feature type="non-terminal residue" evidence="3">
    <location>
        <position position="196"/>
    </location>
</feature>
<dbReference type="AlphaFoldDB" id="A0A4Y8AMV1"/>
<comment type="caution">
    <text evidence="3">The sequence shown here is derived from an EMBL/GenBank/DDBJ whole genome shotgun (WGS) entry which is preliminary data.</text>
</comment>
<dbReference type="EMBL" id="SNQI01000010">
    <property type="protein sequence ID" value="TEW71455.1"/>
    <property type="molecule type" value="Genomic_DNA"/>
</dbReference>
<dbReference type="PROSITE" id="PS50825">
    <property type="entry name" value="HYR"/>
    <property type="match status" value="1"/>
</dbReference>
<evidence type="ECO:0000256" key="1">
    <source>
        <dbReference type="ARBA" id="ARBA00022737"/>
    </source>
</evidence>
<dbReference type="RefSeq" id="WP_134249394.1">
    <property type="nucleotide sequence ID" value="NZ_SNQI01000010.1"/>
</dbReference>
<dbReference type="Proteomes" id="UP000298517">
    <property type="component" value="Unassembled WGS sequence"/>
</dbReference>
<evidence type="ECO:0000313" key="4">
    <source>
        <dbReference type="Proteomes" id="UP000298517"/>
    </source>
</evidence>
<keyword evidence="1" id="KW-0677">Repeat</keyword>
<keyword evidence="4" id="KW-1185">Reference proteome</keyword>